<dbReference type="Proteomes" id="UP000237819">
    <property type="component" value="Unassembled WGS sequence"/>
</dbReference>
<proteinExistence type="predicted"/>
<protein>
    <submittedName>
        <fullName evidence="2">Uncharacterized protein</fullName>
    </submittedName>
</protein>
<evidence type="ECO:0000313" key="5">
    <source>
        <dbReference type="Proteomes" id="UP000239388"/>
    </source>
</evidence>
<dbReference type="EMBL" id="PUHZ01000022">
    <property type="protein sequence ID" value="PQO43862.1"/>
    <property type="molecule type" value="Genomic_DNA"/>
</dbReference>
<evidence type="ECO:0000313" key="4">
    <source>
        <dbReference type="Proteomes" id="UP000237819"/>
    </source>
</evidence>
<gene>
    <name evidence="3" type="ORF">C5Y93_22000</name>
    <name evidence="2" type="ORF">C5Y98_22515</name>
</gene>
<evidence type="ECO:0000256" key="1">
    <source>
        <dbReference type="SAM" id="MobiDB-lite"/>
    </source>
</evidence>
<comment type="caution">
    <text evidence="2">The sequence shown here is derived from an EMBL/GenBank/DDBJ whole genome shotgun (WGS) entry which is preliminary data.</text>
</comment>
<dbReference type="Proteomes" id="UP000239388">
    <property type="component" value="Unassembled WGS sequence"/>
</dbReference>
<dbReference type="EMBL" id="PUIB01000023">
    <property type="protein sequence ID" value="PQO28987.1"/>
    <property type="molecule type" value="Genomic_DNA"/>
</dbReference>
<name>A0A2S8FA02_9BACT</name>
<sequence length="222" mass="24762">MSVNLVNPVEKASRRSTSRTSGSPSLERSEITQLRKRAAALLDQQCWCWGRDVLRPEGNWLLASGFERLSPPSDCRDGTPSIYQQSFGGGRQVVLRGFGVFYGNPEFGGVFLSRDKQFSVRYSPQAQLDKAPWSDTDLPKLQKPNEANQRCCAALTLELVRWFGEYETTVIHRLGLSYRQAALAAWDNGKRACAPADEFAGGWITLAKRISDNLGDFLRLAT</sequence>
<organism evidence="2 5">
    <name type="scientific">Blastopirellula marina</name>
    <dbReference type="NCBI Taxonomy" id="124"/>
    <lineage>
        <taxon>Bacteria</taxon>
        <taxon>Pseudomonadati</taxon>
        <taxon>Planctomycetota</taxon>
        <taxon>Planctomycetia</taxon>
        <taxon>Pirellulales</taxon>
        <taxon>Pirellulaceae</taxon>
        <taxon>Blastopirellula</taxon>
    </lineage>
</organism>
<dbReference type="AlphaFoldDB" id="A0A2S8FA02"/>
<accession>A0A2S8FA02</accession>
<reference evidence="4 5" key="1">
    <citation type="submission" date="2018-02" db="EMBL/GenBank/DDBJ databases">
        <title>Comparative genomes isolates from brazilian mangrove.</title>
        <authorList>
            <person name="Araujo J.E."/>
            <person name="Taketani R.G."/>
            <person name="Silva M.C.P."/>
            <person name="Loureco M.V."/>
            <person name="Andreote F.D."/>
        </authorList>
    </citation>
    <scope>NUCLEOTIDE SEQUENCE [LARGE SCALE GENOMIC DNA]</scope>
    <source>
        <strain evidence="2 5">NAP PRIS-MGV</strain>
        <strain evidence="3 4">Nap-Phe MGV</strain>
    </source>
</reference>
<feature type="region of interest" description="Disordered" evidence="1">
    <location>
        <begin position="1"/>
        <end position="29"/>
    </location>
</feature>
<evidence type="ECO:0000313" key="2">
    <source>
        <dbReference type="EMBL" id="PQO28987.1"/>
    </source>
</evidence>
<evidence type="ECO:0000313" key="3">
    <source>
        <dbReference type="EMBL" id="PQO43862.1"/>
    </source>
</evidence>